<keyword evidence="2" id="KW-1185">Reference proteome</keyword>
<name>A0A8S3U1E7_MYTED</name>
<organism evidence="1 2">
    <name type="scientific">Mytilus edulis</name>
    <name type="common">Blue mussel</name>
    <dbReference type="NCBI Taxonomy" id="6550"/>
    <lineage>
        <taxon>Eukaryota</taxon>
        <taxon>Metazoa</taxon>
        <taxon>Spiralia</taxon>
        <taxon>Lophotrochozoa</taxon>
        <taxon>Mollusca</taxon>
        <taxon>Bivalvia</taxon>
        <taxon>Autobranchia</taxon>
        <taxon>Pteriomorphia</taxon>
        <taxon>Mytilida</taxon>
        <taxon>Mytiloidea</taxon>
        <taxon>Mytilidae</taxon>
        <taxon>Mytilinae</taxon>
        <taxon>Mytilus</taxon>
    </lineage>
</organism>
<dbReference type="Proteomes" id="UP000683360">
    <property type="component" value="Unassembled WGS sequence"/>
</dbReference>
<gene>
    <name evidence="1" type="ORF">MEDL_49843</name>
</gene>
<evidence type="ECO:0000313" key="2">
    <source>
        <dbReference type="Proteomes" id="UP000683360"/>
    </source>
</evidence>
<dbReference type="EMBL" id="CAJPWZ010002388">
    <property type="protein sequence ID" value="CAG2237392.1"/>
    <property type="molecule type" value="Genomic_DNA"/>
</dbReference>
<sequence>MQGYKHARSIDNNAVRWSSLKFLLIGKNIPSVDVGYKKHARSIDNNAVRWSSLYFTHRKEHPVDENPSVDIGYKVIAERTENPSVDVGYKHARSIDNNAVRWSSLYVDFLMQGYNSCKVYRQQRCKMVILYFTLGQKIPSVDVGYKTCKDIKHARSIDNNVVRWSSYTLLLGQKIPSVDVGYKNMQGYKNIQGSIDNNAVRWSSITLLSERTSLLLMWDIKHARSIDNNADIKHARSIDNNAVRWSSPIGKNTLNMQENHRKEHPSVDVDINMQGL</sequence>
<dbReference type="AlphaFoldDB" id="A0A8S3U1E7"/>
<reference evidence="1" key="1">
    <citation type="submission" date="2021-03" db="EMBL/GenBank/DDBJ databases">
        <authorList>
            <person name="Bekaert M."/>
        </authorList>
    </citation>
    <scope>NUCLEOTIDE SEQUENCE</scope>
</reference>
<evidence type="ECO:0000313" key="1">
    <source>
        <dbReference type="EMBL" id="CAG2237392.1"/>
    </source>
</evidence>
<protein>
    <submittedName>
        <fullName evidence="1">Uncharacterized protein</fullName>
    </submittedName>
</protein>
<proteinExistence type="predicted"/>
<comment type="caution">
    <text evidence="1">The sequence shown here is derived from an EMBL/GenBank/DDBJ whole genome shotgun (WGS) entry which is preliminary data.</text>
</comment>
<accession>A0A8S3U1E7</accession>